<sequence length="62" mass="7400">MFLEFDDREILQDSGNATAKLARVHAESEFEKYRIVQDRLFESDFDRVIKQLEFEGKDKETD</sequence>
<dbReference type="AlphaFoldDB" id="A0A562QWP4"/>
<protein>
    <recommendedName>
        <fullName evidence="3">Virulence RhuM family protein</fullName>
    </recommendedName>
</protein>
<evidence type="ECO:0008006" key="3">
    <source>
        <dbReference type="Google" id="ProtNLM"/>
    </source>
</evidence>
<dbReference type="Proteomes" id="UP000318307">
    <property type="component" value="Unassembled WGS sequence"/>
</dbReference>
<accession>A0A562QWP4</accession>
<reference evidence="1 2" key="1">
    <citation type="submission" date="2019-07" db="EMBL/GenBank/DDBJ databases">
        <title>Genome sequencing of 100 strains of the haloalkaliphilic chemolithoautotrophic sulfur-oxidizing bacterium Thioalkalivibrio.</title>
        <authorList>
            <person name="Muyzer G."/>
        </authorList>
    </citation>
    <scope>NUCLEOTIDE SEQUENCE [LARGE SCALE GENOMIC DNA]</scope>
    <source>
        <strain evidence="1 2">ASO4-4</strain>
    </source>
</reference>
<name>A0A562QWP4_9BACT</name>
<evidence type="ECO:0000313" key="1">
    <source>
        <dbReference type="EMBL" id="TWI61251.1"/>
    </source>
</evidence>
<gene>
    <name evidence="1" type="ORF">LZ24_03461</name>
</gene>
<comment type="caution">
    <text evidence="1">The sequence shown here is derived from an EMBL/GenBank/DDBJ whole genome shotgun (WGS) entry which is preliminary data.</text>
</comment>
<organism evidence="1 2">
    <name type="scientific">Desulfobotulus alkaliphilus</name>
    <dbReference type="NCBI Taxonomy" id="622671"/>
    <lineage>
        <taxon>Bacteria</taxon>
        <taxon>Pseudomonadati</taxon>
        <taxon>Thermodesulfobacteriota</taxon>
        <taxon>Desulfobacteria</taxon>
        <taxon>Desulfobacterales</taxon>
        <taxon>Desulfobacteraceae</taxon>
        <taxon>Desulfobotulus</taxon>
    </lineage>
</organism>
<proteinExistence type="predicted"/>
<keyword evidence="2" id="KW-1185">Reference proteome</keyword>
<dbReference type="EMBL" id="VLLC01000076">
    <property type="protein sequence ID" value="TWI61251.1"/>
    <property type="molecule type" value="Genomic_DNA"/>
</dbReference>
<evidence type="ECO:0000313" key="2">
    <source>
        <dbReference type="Proteomes" id="UP000318307"/>
    </source>
</evidence>